<protein>
    <recommendedName>
        <fullName evidence="1">Bulb-type lectin domain-containing protein</fullName>
    </recommendedName>
</protein>
<comment type="caution">
    <text evidence="2">The sequence shown here is derived from an EMBL/GenBank/DDBJ whole genome shotgun (WGS) entry which is preliminary data.</text>
</comment>
<dbReference type="SUPFAM" id="SSF51110">
    <property type="entry name" value="alpha-D-mannose-specific plant lectins"/>
    <property type="match status" value="1"/>
</dbReference>
<dbReference type="Proteomes" id="UP001597509">
    <property type="component" value="Unassembled WGS sequence"/>
</dbReference>
<dbReference type="PROSITE" id="PS50927">
    <property type="entry name" value="BULB_LECTIN"/>
    <property type="match status" value="1"/>
</dbReference>
<dbReference type="RefSeq" id="WP_380924154.1">
    <property type="nucleotide sequence ID" value="NZ_JBHUPE010000019.1"/>
</dbReference>
<evidence type="ECO:0000259" key="1">
    <source>
        <dbReference type="PROSITE" id="PS50927"/>
    </source>
</evidence>
<dbReference type="Gene3D" id="2.90.10.10">
    <property type="entry name" value="Bulb-type lectin domain"/>
    <property type="match status" value="2"/>
</dbReference>
<accession>A0ABW5Z341</accession>
<evidence type="ECO:0000313" key="3">
    <source>
        <dbReference type="Proteomes" id="UP001597509"/>
    </source>
</evidence>
<dbReference type="EMBL" id="JBHUPE010000019">
    <property type="protein sequence ID" value="MFD2906878.1"/>
    <property type="molecule type" value="Genomic_DNA"/>
</dbReference>
<evidence type="ECO:0000313" key="2">
    <source>
        <dbReference type="EMBL" id="MFD2906878.1"/>
    </source>
</evidence>
<dbReference type="InterPro" id="IPR001480">
    <property type="entry name" value="Bulb-type_lectin_dom"/>
</dbReference>
<organism evidence="2 3">
    <name type="scientific">Sphingobacterium anhuiense</name>
    <dbReference type="NCBI Taxonomy" id="493780"/>
    <lineage>
        <taxon>Bacteria</taxon>
        <taxon>Pseudomonadati</taxon>
        <taxon>Bacteroidota</taxon>
        <taxon>Sphingobacteriia</taxon>
        <taxon>Sphingobacteriales</taxon>
        <taxon>Sphingobacteriaceae</taxon>
        <taxon>Sphingobacterium</taxon>
    </lineage>
</organism>
<gene>
    <name evidence="2" type="ORF">ACFS6I_23345</name>
</gene>
<dbReference type="InterPro" id="IPR036426">
    <property type="entry name" value="Bulb-type_lectin_dom_sf"/>
</dbReference>
<feature type="domain" description="Bulb-type lectin" evidence="1">
    <location>
        <begin position="69"/>
        <end position="198"/>
    </location>
</feature>
<proteinExistence type="predicted"/>
<feature type="non-terminal residue" evidence="2">
    <location>
        <position position="1"/>
    </location>
</feature>
<reference evidence="3" key="1">
    <citation type="journal article" date="2019" name="Int. J. Syst. Evol. Microbiol.">
        <title>The Global Catalogue of Microorganisms (GCM) 10K type strain sequencing project: providing services to taxonomists for standard genome sequencing and annotation.</title>
        <authorList>
            <consortium name="The Broad Institute Genomics Platform"/>
            <consortium name="The Broad Institute Genome Sequencing Center for Infectious Disease"/>
            <person name="Wu L."/>
            <person name="Ma J."/>
        </authorList>
    </citation>
    <scope>NUCLEOTIDE SEQUENCE [LARGE SCALE GENOMIC DNA]</scope>
    <source>
        <strain evidence="3">KCTC 22209</strain>
    </source>
</reference>
<sequence length="216" mass="24854">KYNIPTGKNHAGVGDYIGLDGVSTKSYGVMWDDEINTDYAIPIAWGRYRVDQNRTRYVEVDTLHYKNSNAILRPGTIIRFPYEMKSPNGRFSMVFQADGNIYIADKVKSKILWDSGSFKQFGTSRNYQLSFQLDGNLILTATPTLQKPGVMVWSTDHLHVRQDDRNYNNVKFGFYVLQDDGNFVLYYPWDFNTNKMMPIASTESYNGPSPHFTKIK</sequence>
<name>A0ABW5Z341_9SPHI</name>
<keyword evidence="3" id="KW-1185">Reference proteome</keyword>